<dbReference type="EMBL" id="JBDFQZ010000008">
    <property type="protein sequence ID" value="KAK9699553.1"/>
    <property type="molecule type" value="Genomic_DNA"/>
</dbReference>
<reference evidence="5" key="1">
    <citation type="submission" date="2024-03" db="EMBL/GenBank/DDBJ databases">
        <title>WGS assembly of Saponaria officinalis var. Norfolk2.</title>
        <authorList>
            <person name="Jenkins J."/>
            <person name="Shu S."/>
            <person name="Grimwood J."/>
            <person name="Barry K."/>
            <person name="Goodstein D."/>
            <person name="Schmutz J."/>
            <person name="Leebens-Mack J."/>
            <person name="Osbourn A."/>
        </authorList>
    </citation>
    <scope>NUCLEOTIDE SEQUENCE [LARGE SCALE GENOMIC DNA]</scope>
    <source>
        <strain evidence="5">JIC</strain>
    </source>
</reference>
<dbReference type="InterPro" id="IPR029472">
    <property type="entry name" value="Copia-like_N"/>
</dbReference>
<feature type="domain" description="GAG-pre-integrase" evidence="2">
    <location>
        <begin position="305"/>
        <end position="344"/>
    </location>
</feature>
<dbReference type="Proteomes" id="UP001443914">
    <property type="component" value="Unassembled WGS sequence"/>
</dbReference>
<feature type="domain" description="Retrovirus-related Pol polyprotein from transposon TNT 1-94-like beta-barrel" evidence="4">
    <location>
        <begin position="235"/>
        <end position="282"/>
    </location>
</feature>
<sequence length="345" mass="38078">MPNHDQQAPPPKPNPLYVLASSDGPGTVITHVVLKGPNYEEWAKGFRVSLGAKRKLGFIDGVLKQPESGSADLEDWLTVHEFLMGLEPYYATVRSTILGIEPLPSVHTVYSRIVQEEEVRLLTQRRTENPAPAMAFVVKAGSSSVSKVGGSHRPIWKCTHCCKTGHTEERCWEKHGYPEGRGPKRTENGSGDMSGSATLRDAPSSSHQPKANMVTGEVPATINHVRLKGKNVFQWIIDTGASTHICCDENLFDTCRVITPMRVRLPNGDDLEASKVGRVTINDKIVLTNDPTMTTRIGEGELINGLYCLTMREPMRVNVVSKTESVELWHKRLGHPSPHALQLLP</sequence>
<dbReference type="InterPro" id="IPR025724">
    <property type="entry name" value="GAG-pre-integrase_dom"/>
</dbReference>
<evidence type="ECO:0000259" key="3">
    <source>
        <dbReference type="Pfam" id="PF14244"/>
    </source>
</evidence>
<evidence type="ECO:0000259" key="4">
    <source>
        <dbReference type="Pfam" id="PF22936"/>
    </source>
</evidence>
<comment type="caution">
    <text evidence="5">The sequence shown here is derived from an EMBL/GenBank/DDBJ whole genome shotgun (WGS) entry which is preliminary data.</text>
</comment>
<evidence type="ECO:0008006" key="7">
    <source>
        <dbReference type="Google" id="ProtNLM"/>
    </source>
</evidence>
<gene>
    <name evidence="5" type="ORF">RND81_08G180700</name>
</gene>
<feature type="compositionally biased region" description="Basic and acidic residues" evidence="1">
    <location>
        <begin position="175"/>
        <end position="187"/>
    </location>
</feature>
<proteinExistence type="predicted"/>
<protein>
    <recommendedName>
        <fullName evidence="7">Retrotransposon Copia-like N-terminal domain-containing protein</fullName>
    </recommendedName>
</protein>
<feature type="compositionally biased region" description="Polar residues" evidence="1">
    <location>
        <begin position="188"/>
        <end position="209"/>
    </location>
</feature>
<dbReference type="Pfam" id="PF13976">
    <property type="entry name" value="gag_pre-integrs"/>
    <property type="match status" value="1"/>
</dbReference>
<dbReference type="Pfam" id="PF14244">
    <property type="entry name" value="Retrotran_gag_3"/>
    <property type="match status" value="1"/>
</dbReference>
<keyword evidence="6" id="KW-1185">Reference proteome</keyword>
<evidence type="ECO:0000313" key="6">
    <source>
        <dbReference type="Proteomes" id="UP001443914"/>
    </source>
</evidence>
<accession>A0AAW1J9I9</accession>
<dbReference type="Pfam" id="PF22936">
    <property type="entry name" value="Pol_BBD"/>
    <property type="match status" value="1"/>
</dbReference>
<dbReference type="InterPro" id="IPR054722">
    <property type="entry name" value="PolX-like_BBD"/>
</dbReference>
<feature type="region of interest" description="Disordered" evidence="1">
    <location>
        <begin position="175"/>
        <end position="212"/>
    </location>
</feature>
<organism evidence="5 6">
    <name type="scientific">Saponaria officinalis</name>
    <name type="common">Common soapwort</name>
    <name type="synonym">Lychnis saponaria</name>
    <dbReference type="NCBI Taxonomy" id="3572"/>
    <lineage>
        <taxon>Eukaryota</taxon>
        <taxon>Viridiplantae</taxon>
        <taxon>Streptophyta</taxon>
        <taxon>Embryophyta</taxon>
        <taxon>Tracheophyta</taxon>
        <taxon>Spermatophyta</taxon>
        <taxon>Magnoliopsida</taxon>
        <taxon>eudicotyledons</taxon>
        <taxon>Gunneridae</taxon>
        <taxon>Pentapetalae</taxon>
        <taxon>Caryophyllales</taxon>
        <taxon>Caryophyllaceae</taxon>
        <taxon>Caryophylleae</taxon>
        <taxon>Saponaria</taxon>
    </lineage>
</organism>
<name>A0AAW1J9I9_SAPOF</name>
<evidence type="ECO:0000313" key="5">
    <source>
        <dbReference type="EMBL" id="KAK9699553.1"/>
    </source>
</evidence>
<dbReference type="AlphaFoldDB" id="A0AAW1J9I9"/>
<evidence type="ECO:0000259" key="2">
    <source>
        <dbReference type="Pfam" id="PF13976"/>
    </source>
</evidence>
<dbReference type="PANTHER" id="PTHR34222:SF33">
    <property type="entry name" value="RETROTRANSPOSON GAG DOMAIN-CONTAINING PROTEIN"/>
    <property type="match status" value="1"/>
</dbReference>
<dbReference type="PANTHER" id="PTHR34222">
    <property type="entry name" value="GAG_PRE-INTEGRS DOMAIN-CONTAINING PROTEIN"/>
    <property type="match status" value="1"/>
</dbReference>
<feature type="domain" description="Retrotransposon Copia-like N-terminal" evidence="3">
    <location>
        <begin position="21"/>
        <end position="67"/>
    </location>
</feature>
<evidence type="ECO:0000256" key="1">
    <source>
        <dbReference type="SAM" id="MobiDB-lite"/>
    </source>
</evidence>